<dbReference type="InterPro" id="IPR002547">
    <property type="entry name" value="tRNA-bd_dom"/>
</dbReference>
<sequence length="112" mass="12271">MITFDDFEKVDIRVGKIIEVLDYPEARNPSYKLKIDFGSEIGLKTSSVQAVGAHTKEDLTGMLVCCVVNFPPKQVGPFKSEILTLGFKNTAGIGWVLITPAKDSVQIGDQLK</sequence>
<organism evidence="5 6">
    <name type="scientific">Candidatus Yanofskybacteria bacterium RIFCSPHIGHO2_02_FULL_50_12</name>
    <dbReference type="NCBI Taxonomy" id="1802685"/>
    <lineage>
        <taxon>Bacteria</taxon>
        <taxon>Candidatus Yanofskyibacteriota</taxon>
    </lineage>
</organism>
<dbReference type="NCBIfam" id="NF007494">
    <property type="entry name" value="PRK10089.1-3"/>
    <property type="match status" value="1"/>
</dbReference>
<dbReference type="InterPro" id="IPR008231">
    <property type="entry name" value="CsaA"/>
</dbReference>
<evidence type="ECO:0000313" key="6">
    <source>
        <dbReference type="Proteomes" id="UP000178117"/>
    </source>
</evidence>
<dbReference type="FunFam" id="2.40.50.140:FF:000165">
    <property type="entry name" value="Chaperone CsaA"/>
    <property type="match status" value="1"/>
</dbReference>
<evidence type="ECO:0000256" key="3">
    <source>
        <dbReference type="PROSITE-ProRule" id="PRU00209"/>
    </source>
</evidence>
<keyword evidence="2 3" id="KW-0694">RNA-binding</keyword>
<dbReference type="GO" id="GO:0000049">
    <property type="term" value="F:tRNA binding"/>
    <property type="evidence" value="ECO:0007669"/>
    <property type="project" value="UniProtKB-UniRule"/>
</dbReference>
<evidence type="ECO:0000259" key="4">
    <source>
        <dbReference type="PROSITE" id="PS50886"/>
    </source>
</evidence>
<dbReference type="Proteomes" id="UP000178117">
    <property type="component" value="Unassembled WGS sequence"/>
</dbReference>
<dbReference type="Pfam" id="PF01588">
    <property type="entry name" value="tRNA_bind"/>
    <property type="match status" value="1"/>
</dbReference>
<dbReference type="Gene3D" id="2.40.50.140">
    <property type="entry name" value="Nucleic acid-binding proteins"/>
    <property type="match status" value="1"/>
</dbReference>
<dbReference type="SUPFAM" id="SSF50249">
    <property type="entry name" value="Nucleic acid-binding proteins"/>
    <property type="match status" value="1"/>
</dbReference>
<accession>A0A1F8FVY5</accession>
<evidence type="ECO:0000256" key="2">
    <source>
        <dbReference type="ARBA" id="ARBA00022884"/>
    </source>
</evidence>
<protein>
    <submittedName>
        <fullName evidence="5">tRNA-binding protein</fullName>
    </submittedName>
</protein>
<dbReference type="NCBIfam" id="TIGR02222">
    <property type="entry name" value="chap_CsaA"/>
    <property type="match status" value="1"/>
</dbReference>
<proteinExistence type="predicted"/>
<evidence type="ECO:0000313" key="5">
    <source>
        <dbReference type="EMBL" id="OGN16509.1"/>
    </source>
</evidence>
<dbReference type="AlphaFoldDB" id="A0A1F8FVY5"/>
<reference evidence="5 6" key="1">
    <citation type="journal article" date="2016" name="Nat. Commun.">
        <title>Thousands of microbial genomes shed light on interconnected biogeochemical processes in an aquifer system.</title>
        <authorList>
            <person name="Anantharaman K."/>
            <person name="Brown C.T."/>
            <person name="Hug L.A."/>
            <person name="Sharon I."/>
            <person name="Castelle C.J."/>
            <person name="Probst A.J."/>
            <person name="Thomas B.C."/>
            <person name="Singh A."/>
            <person name="Wilkins M.J."/>
            <person name="Karaoz U."/>
            <person name="Brodie E.L."/>
            <person name="Williams K.H."/>
            <person name="Hubbard S.S."/>
            <person name="Banfield J.F."/>
        </authorList>
    </citation>
    <scope>NUCLEOTIDE SEQUENCE [LARGE SCALE GENOMIC DNA]</scope>
</reference>
<gene>
    <name evidence="5" type="ORF">A3C88_02900</name>
</gene>
<evidence type="ECO:0000256" key="1">
    <source>
        <dbReference type="ARBA" id="ARBA00022555"/>
    </source>
</evidence>
<keyword evidence="1 3" id="KW-0820">tRNA-binding</keyword>
<name>A0A1F8FVY5_9BACT</name>
<dbReference type="NCBIfam" id="NF007495">
    <property type="entry name" value="PRK10089.1-4"/>
    <property type="match status" value="1"/>
</dbReference>
<dbReference type="EMBL" id="MGJZ01000031">
    <property type="protein sequence ID" value="OGN16509.1"/>
    <property type="molecule type" value="Genomic_DNA"/>
</dbReference>
<dbReference type="PROSITE" id="PS50886">
    <property type="entry name" value="TRBD"/>
    <property type="match status" value="1"/>
</dbReference>
<dbReference type="InterPro" id="IPR012340">
    <property type="entry name" value="NA-bd_OB-fold"/>
</dbReference>
<comment type="caution">
    <text evidence="5">The sequence shown here is derived from an EMBL/GenBank/DDBJ whole genome shotgun (WGS) entry which is preliminary data.</text>
</comment>
<dbReference type="CDD" id="cd02798">
    <property type="entry name" value="tRNA_bind_CsaA"/>
    <property type="match status" value="1"/>
</dbReference>
<feature type="domain" description="TRNA-binding" evidence="4">
    <location>
        <begin position="6"/>
        <end position="112"/>
    </location>
</feature>
<dbReference type="STRING" id="1802685.A3C88_02900"/>